<feature type="region of interest" description="Disordered" evidence="1">
    <location>
        <begin position="942"/>
        <end position="964"/>
    </location>
</feature>
<feature type="region of interest" description="Disordered" evidence="1">
    <location>
        <begin position="83"/>
        <end position="115"/>
    </location>
</feature>
<proteinExistence type="predicted"/>
<feature type="region of interest" description="Disordered" evidence="1">
    <location>
        <begin position="413"/>
        <end position="482"/>
    </location>
</feature>
<feature type="region of interest" description="Disordered" evidence="1">
    <location>
        <begin position="725"/>
        <end position="821"/>
    </location>
</feature>
<sequence>MFGQYQHKYEPSFVINQRLVDMWVNHVKDVICSGDARLYEYLLNWFAHILQHPGVKTQTVPLLKSKPGAGKNFLVNVFARQDHGHDRRGHRRIQPQGQPDHEEQDLRGQAATRTQSSIVEAHDRRYICIEVSDKVCPGMPGTKEYWDRVYKPLLTMEAGASIFHWLLRRDITKFNIRNLPETNYKKLLKCRQSNVGVRFLLNKRQQLIDADTDFEQLYTNKDIYAEYVRWTEESNQKLVNDSTFLQMLDSDGFPLKQKRIKGSDSKPRRRVLTPRNIHGHAKALQAGARVDYIKYRLMQIGGHDRAFRYIVSDLRYKGATGLCTSGRCQCGRLAQCRRFLQQREQKRLELLEKVTRRYRQRETQRDMYAETVWATDTDKTVSLLNEKKKIDVSDLQKADFSVQTDALHTGDFSVQTDAPHTGDFSSQTVAPRTSDYNSQVDIRPPTGDFSSQTAVPRTSDYSSQVDIRPPSMSHITQTPLPPQRGSFGTQTDLPVINAITTQPPPLPTLESVVRELPSPDIHDALLDTTFHGSDYDDSAYAAEVDTDNESEGGVDPKIAIGMNVISTTYDKFPDLANYRIQPLAVDDRPVSAYYFFVDGVLVMDMPLIEPILINWPLTARLITSVCLIRVGFQDTTDYVDWTPLNVHPLYYDGEPDELVILGEQGLPFSISTGELADLNNYDWIQMAQALYAIHATHFDQQRSNSAPLAHEAEVIEELRNEFAMATPSVTTSPEPVTSPETNDSQMVESETGVRTADASRDTRARTRRRLADQFSSPVVTVQPRRVRERDEEEDEEREHTRGTRPRTEGHNQRDGSDRAQEINRKNVLDIFKKYNTDITEKGLLVRPMLWPDNPNSNGDPAAGMQIKLHANGERLKIIKTREGAEQKAIVRDVNWHNTLLRLLQGLREKNITIDERLLRRVEGRVLTTNSTRFQGRETQTLLDSNTAVSSRSTGDMHGKSSNGVSLPAASAKRFLETFFQRVGTDVPQVRLDAVIPDAEGSYHVTTLNGVLRLRQNGGQRRLAPASPTTSPMNKVDWPATLGSLAAIAHGFVQEDRDAMTDDRKQRIDNFMATMREVAQELRIEHIIGTIPRALSQQLPRGRGLRGAGQRGRPKGSGGAPYSSVQRKGRYYNLNDIQNSGLASAYIYKKLGSKFVRIPDLNNGVLNVCYPSRKKVGPKREISEEVTQMVKDLVFKQTISQDEYDKLSVDDRQLFKEILQVTHIEHAFRDELPDPLSTLKMEYDKLKGELLMGNDNPSILKQLKIVTADQNLTELKTIMKDILVKERPTGYATAISADSKPTTATVSTQTAPAGGRLWAKTGVYGPRKKKEPRVKTFAL</sequence>
<reference evidence="2 3" key="1">
    <citation type="submission" date="2018-08" db="EMBL/GenBank/DDBJ databases">
        <title>Genomic investigation of the strawberry pathogen Phytophthora fragariae indicates pathogenicity is determined by transcriptional variation in three key races.</title>
        <authorList>
            <person name="Adams T.M."/>
            <person name="Armitage A.D."/>
            <person name="Sobczyk M.K."/>
            <person name="Bates H.J."/>
            <person name="Dunwell J.M."/>
            <person name="Nellist C.F."/>
            <person name="Harrison R.J."/>
        </authorList>
    </citation>
    <scope>NUCLEOTIDE SEQUENCE [LARGE SCALE GENOMIC DNA]</scope>
    <source>
        <strain evidence="2 3">NOV-5</strain>
    </source>
</reference>
<protein>
    <submittedName>
        <fullName evidence="2">Uncharacterized protein</fullName>
    </submittedName>
</protein>
<evidence type="ECO:0000313" key="3">
    <source>
        <dbReference type="Proteomes" id="UP000440732"/>
    </source>
</evidence>
<feature type="region of interest" description="Disordered" evidence="1">
    <location>
        <begin position="1097"/>
        <end position="1123"/>
    </location>
</feature>
<evidence type="ECO:0000256" key="1">
    <source>
        <dbReference type="SAM" id="MobiDB-lite"/>
    </source>
</evidence>
<feature type="compositionally biased region" description="Basic and acidic residues" evidence="1">
    <location>
        <begin position="797"/>
        <end position="821"/>
    </location>
</feature>
<feature type="compositionally biased region" description="Polar residues" evidence="1">
    <location>
        <begin position="448"/>
        <end position="465"/>
    </location>
</feature>
<dbReference type="Proteomes" id="UP000440732">
    <property type="component" value="Unassembled WGS sequence"/>
</dbReference>
<gene>
    <name evidence="2" type="ORF">PF006_g23175</name>
</gene>
<accession>A0A6A3RS40</accession>
<dbReference type="EMBL" id="QXGA01002353">
    <property type="protein sequence ID" value="KAE9099272.1"/>
    <property type="molecule type" value="Genomic_DNA"/>
</dbReference>
<organism evidence="2 3">
    <name type="scientific">Phytophthora fragariae</name>
    <dbReference type="NCBI Taxonomy" id="53985"/>
    <lineage>
        <taxon>Eukaryota</taxon>
        <taxon>Sar</taxon>
        <taxon>Stramenopiles</taxon>
        <taxon>Oomycota</taxon>
        <taxon>Peronosporomycetes</taxon>
        <taxon>Peronosporales</taxon>
        <taxon>Peronosporaceae</taxon>
        <taxon>Phytophthora</taxon>
    </lineage>
</organism>
<evidence type="ECO:0000313" key="2">
    <source>
        <dbReference type="EMBL" id="KAE9099272.1"/>
    </source>
</evidence>
<feature type="compositionally biased region" description="Low complexity" evidence="1">
    <location>
        <begin position="726"/>
        <end position="741"/>
    </location>
</feature>
<feature type="compositionally biased region" description="Gly residues" evidence="1">
    <location>
        <begin position="1104"/>
        <end position="1118"/>
    </location>
</feature>
<name>A0A6A3RS40_9STRA</name>
<comment type="caution">
    <text evidence="2">The sequence shown here is derived from an EMBL/GenBank/DDBJ whole genome shotgun (WGS) entry which is preliminary data.</text>
</comment>
<feature type="compositionally biased region" description="Polar residues" evidence="1">
    <location>
        <begin position="413"/>
        <end position="440"/>
    </location>
</feature>